<dbReference type="InterPro" id="IPR000210">
    <property type="entry name" value="BTB/POZ_dom"/>
</dbReference>
<dbReference type="OMA" id="LARINMN"/>
<dbReference type="InterPro" id="IPR011333">
    <property type="entry name" value="SKP1/BTB/POZ_sf"/>
</dbReference>
<dbReference type="InterPro" id="IPR006652">
    <property type="entry name" value="Kelch_1"/>
</dbReference>
<dbReference type="Gene3D" id="1.25.40.420">
    <property type="match status" value="1"/>
</dbReference>
<keyword evidence="9" id="KW-1185">Reference proteome</keyword>
<dbReference type="Proteomes" id="UP000009046">
    <property type="component" value="Unassembled WGS sequence"/>
</dbReference>
<organism>
    <name type="scientific">Pediculus humanus subsp. corporis</name>
    <name type="common">Body louse</name>
    <dbReference type="NCBI Taxonomy" id="121224"/>
    <lineage>
        <taxon>Eukaryota</taxon>
        <taxon>Metazoa</taxon>
        <taxon>Ecdysozoa</taxon>
        <taxon>Arthropoda</taxon>
        <taxon>Hexapoda</taxon>
        <taxon>Insecta</taxon>
        <taxon>Pterygota</taxon>
        <taxon>Neoptera</taxon>
        <taxon>Paraneoptera</taxon>
        <taxon>Psocodea</taxon>
        <taxon>Troctomorpha</taxon>
        <taxon>Phthiraptera</taxon>
        <taxon>Anoplura</taxon>
        <taxon>Pediculidae</taxon>
        <taxon>Pediculus</taxon>
    </lineage>
</organism>
<feature type="compositionally biased region" description="Basic and acidic residues" evidence="5">
    <location>
        <begin position="298"/>
        <end position="311"/>
    </location>
</feature>
<reference evidence="8" key="3">
    <citation type="submission" date="2021-02" db="UniProtKB">
        <authorList>
            <consortium name="EnsemblMetazoa"/>
        </authorList>
    </citation>
    <scope>IDENTIFICATION</scope>
    <source>
        <strain evidence="8">USDA</strain>
    </source>
</reference>
<dbReference type="EMBL" id="AAZO01003500">
    <property type="status" value="NOT_ANNOTATED_CDS"/>
    <property type="molecule type" value="Genomic_DNA"/>
</dbReference>
<dbReference type="SMART" id="SM00225">
    <property type="entry name" value="BTB"/>
    <property type="match status" value="1"/>
</dbReference>
<feature type="compositionally biased region" description="Polar residues" evidence="5">
    <location>
        <begin position="320"/>
        <end position="336"/>
    </location>
</feature>
<evidence type="ECO:0000256" key="1">
    <source>
        <dbReference type="ARBA" id="ARBA00013699"/>
    </source>
</evidence>
<dbReference type="Pfam" id="PF24981">
    <property type="entry name" value="Beta-prop_ATRN-LZTR1"/>
    <property type="match status" value="1"/>
</dbReference>
<evidence type="ECO:0000256" key="2">
    <source>
        <dbReference type="ARBA" id="ARBA00022441"/>
    </source>
</evidence>
<dbReference type="eggNOG" id="KOG4441">
    <property type="taxonomic scope" value="Eukaryota"/>
</dbReference>
<dbReference type="GO" id="GO:0003779">
    <property type="term" value="F:actin binding"/>
    <property type="evidence" value="ECO:0007669"/>
    <property type="project" value="UniProtKB-KW"/>
</dbReference>
<dbReference type="CTD" id="8229833"/>
<evidence type="ECO:0000256" key="4">
    <source>
        <dbReference type="ARBA" id="ARBA00043912"/>
    </source>
</evidence>
<dbReference type="InterPro" id="IPR017096">
    <property type="entry name" value="BTB-kelch_protein"/>
</dbReference>
<evidence type="ECO:0000313" key="8">
    <source>
        <dbReference type="EnsemblMetazoa" id="PHUM300860-PA"/>
    </source>
</evidence>
<accession>E0VM55</accession>
<dbReference type="UniPathway" id="UPA00143"/>
<dbReference type="RefSeq" id="XP_002427199.1">
    <property type="nucleotide sequence ID" value="XM_002427154.1"/>
</dbReference>
<evidence type="ECO:0000259" key="6">
    <source>
        <dbReference type="PROSITE" id="PS50097"/>
    </source>
</evidence>
<dbReference type="InterPro" id="IPR056737">
    <property type="entry name" value="Beta-prop_ATRN-MKLN-like"/>
</dbReference>
<dbReference type="PROSITE" id="PS50097">
    <property type="entry name" value="BTB"/>
    <property type="match status" value="1"/>
</dbReference>
<feature type="domain" description="BTB" evidence="6">
    <location>
        <begin position="11"/>
        <end position="64"/>
    </location>
</feature>
<sequence>MHYRITNYVNPDCLVQIEDVQFNCHLLVLQCYSAYFNEKTSKDVVKLPAANVSPKAFELIYEWMTYVHGDSYTILKRDNILEVFLAAQFLGIKELEEQCWAFVDCEDLFTEDTAFILYLEAKKFGISAIMELMIPRIMKFFLTLVSSKDYLELQLDEVFVLLSSNYISVHSEIEVFMSAVRWLWHDWKERKECLEQVMSCVRFGLIAPWQLVDIRRNPENPEFLEITSHPGVQQMIDNGLAYAIIKYWYGNQTGDYYHWIDLLGLSEPPSRNWAGDEKNYVTYREFLHDLEQYRKELYNEKEKSRTKRDTQSTKSKRNNDQSGLTTSPRDSIQPSQPERRPSSRKQSNPISGKSARVEVALGDTMRSEIYDHSLLLKDYLKEGSLFFSERESVLVFGGIDPHSKYGDGRNTGRNIFRYNSELNQWDLVGELPQPRHHHAVAFLKGKVYLAGGTDPRDDEQGRTVVVGTVWSFDPISRAWFKETDMLTPRKNFGLSSVKGKLLAIGGQDKHGRILSSVEKYDPLTGNWEYITSLNVERTGVAVAKYKDTVWIAGGMTSSRKTPLTSSVESYDPKYNTWVEQSSLRFPRCFGCLFAMNDTLYYIGGAGRVSEKERTTSSCNAIDIWNLKEKEWKLHFAMSIPRHGHAVAYLGTQILIIGGVTTAYLRALNDVECFCCERKTWVKGLTVLPVPLSGHGAVTLPPASLM</sequence>
<dbReference type="GeneID" id="8229833"/>
<dbReference type="AlphaFoldDB" id="E0VM55"/>
<dbReference type="VEuPathDB" id="VectorBase:PHUM300860"/>
<dbReference type="Gene3D" id="2.120.10.80">
    <property type="entry name" value="Kelch-type beta propeller"/>
    <property type="match status" value="2"/>
</dbReference>
<reference evidence="7" key="2">
    <citation type="submission" date="2007-04" db="EMBL/GenBank/DDBJ databases">
        <title>The genome of the human body louse.</title>
        <authorList>
            <consortium name="The Human Body Louse Genome Consortium"/>
            <person name="Kirkness E."/>
            <person name="Walenz B."/>
            <person name="Hass B."/>
            <person name="Bruggner R."/>
            <person name="Strausberg R."/>
        </authorList>
    </citation>
    <scope>NUCLEOTIDE SEQUENCE</scope>
    <source>
        <strain evidence="7">USDA</strain>
    </source>
</reference>
<dbReference type="OrthoDB" id="6350321at2759"/>
<evidence type="ECO:0000313" key="9">
    <source>
        <dbReference type="Proteomes" id="UP000009046"/>
    </source>
</evidence>
<protein>
    <recommendedName>
        <fullName evidence="1">Kelch-like protein diablo</fullName>
    </recommendedName>
</protein>
<feature type="region of interest" description="Disordered" evidence="5">
    <location>
        <begin position="298"/>
        <end position="355"/>
    </location>
</feature>
<dbReference type="Gene3D" id="3.30.710.10">
    <property type="entry name" value="Potassium Channel Kv1.1, Chain A"/>
    <property type="match status" value="1"/>
</dbReference>
<dbReference type="CDD" id="cd18186">
    <property type="entry name" value="BTB_POZ_ZBTB_KLHL-like"/>
    <property type="match status" value="1"/>
</dbReference>
<dbReference type="PANTHER" id="PTHR22667:SF0">
    <property type="entry name" value="AT01380P-RELATED"/>
    <property type="match status" value="1"/>
</dbReference>
<evidence type="ECO:0000256" key="5">
    <source>
        <dbReference type="SAM" id="MobiDB-lite"/>
    </source>
</evidence>
<dbReference type="SMART" id="SM00612">
    <property type="entry name" value="Kelch"/>
    <property type="match status" value="6"/>
</dbReference>
<dbReference type="PANTHER" id="PTHR22667">
    <property type="entry name" value="AT01380P-RELATED"/>
    <property type="match status" value="1"/>
</dbReference>
<keyword evidence="2" id="KW-0880">Kelch repeat</keyword>
<dbReference type="KEGG" id="phu:Phum_PHUM300860"/>
<name>E0VM55_PEDHC</name>
<dbReference type="InterPro" id="IPR015915">
    <property type="entry name" value="Kelch-typ_b-propeller"/>
</dbReference>
<dbReference type="Pfam" id="PF07707">
    <property type="entry name" value="BACK"/>
    <property type="match status" value="1"/>
</dbReference>
<dbReference type="EnsemblMetazoa" id="PHUM300860-RA">
    <property type="protein sequence ID" value="PHUM300860-PA"/>
    <property type="gene ID" value="PHUM300860"/>
</dbReference>
<evidence type="ECO:0000256" key="3">
    <source>
        <dbReference type="ARBA" id="ARBA00022737"/>
    </source>
</evidence>
<dbReference type="Pfam" id="PF00651">
    <property type="entry name" value="BTB"/>
    <property type="match status" value="1"/>
</dbReference>
<evidence type="ECO:0000313" key="7">
    <source>
        <dbReference type="EMBL" id="EEB14461.1"/>
    </source>
</evidence>
<dbReference type="SMART" id="SM00875">
    <property type="entry name" value="BACK"/>
    <property type="match status" value="1"/>
</dbReference>
<keyword evidence="3" id="KW-0677">Repeat</keyword>
<dbReference type="SUPFAM" id="SSF117281">
    <property type="entry name" value="Kelch motif"/>
    <property type="match status" value="1"/>
</dbReference>
<reference evidence="7" key="1">
    <citation type="submission" date="2007-04" db="EMBL/GenBank/DDBJ databases">
        <title>Annotation of Pediculus humanus corporis strain USDA.</title>
        <authorList>
            <person name="Kirkness E."/>
            <person name="Hannick L."/>
            <person name="Hass B."/>
            <person name="Bruggner R."/>
            <person name="Lawson D."/>
            <person name="Bidwell S."/>
            <person name="Joardar V."/>
            <person name="Caler E."/>
            <person name="Walenz B."/>
            <person name="Inman J."/>
            <person name="Schobel S."/>
            <person name="Galinsky K."/>
            <person name="Amedeo P."/>
            <person name="Strausberg R."/>
        </authorList>
    </citation>
    <scope>NUCLEOTIDE SEQUENCE</scope>
    <source>
        <strain evidence="7">USDA</strain>
    </source>
</reference>
<gene>
    <name evidence="8" type="primary">8229833</name>
    <name evidence="7" type="ORF">Phum_PHUM300860</name>
</gene>
<dbReference type="STRING" id="121224.E0VM55"/>
<dbReference type="PIRSF" id="PIRSF037037">
    <property type="entry name" value="Kelch-like_protein_gigaxonin"/>
    <property type="match status" value="1"/>
</dbReference>
<dbReference type="SUPFAM" id="SSF54695">
    <property type="entry name" value="POZ domain"/>
    <property type="match status" value="1"/>
</dbReference>
<dbReference type="GO" id="GO:0016567">
    <property type="term" value="P:protein ubiquitination"/>
    <property type="evidence" value="ECO:0007669"/>
    <property type="project" value="UniProtKB-UniPathway"/>
</dbReference>
<dbReference type="InterPro" id="IPR011705">
    <property type="entry name" value="BACK"/>
</dbReference>
<dbReference type="HOGENOM" id="CLU_011838_0_0_1"/>
<dbReference type="EMBL" id="DS235289">
    <property type="protein sequence ID" value="EEB14461.1"/>
    <property type="molecule type" value="Genomic_DNA"/>
</dbReference>
<dbReference type="InParanoid" id="E0VM55"/>
<proteinExistence type="predicted"/>
<comment type="function">
    <text evidence="4">Probable substrate-specific adapter of an E3 ubiquitin-protein ligase complex which mediates the ubiquitination and subsequent proteasomal degradation of target proteins. May have a role in synapse differentiation and growth.</text>
</comment>